<accession>A0A286GGS1</accession>
<dbReference type="Gene3D" id="1.20.1250.20">
    <property type="entry name" value="MFS general substrate transporter like domains"/>
    <property type="match status" value="1"/>
</dbReference>
<dbReference type="SUPFAM" id="SSF103473">
    <property type="entry name" value="MFS general substrate transporter"/>
    <property type="match status" value="1"/>
</dbReference>
<comment type="subcellular location">
    <subcellularLocation>
        <location evidence="1">Cell membrane</location>
        <topology evidence="1">Multi-pass membrane protein</topology>
    </subcellularLocation>
</comment>
<feature type="transmembrane region" description="Helical" evidence="8">
    <location>
        <begin position="305"/>
        <end position="323"/>
    </location>
</feature>
<keyword evidence="10" id="KW-1185">Reference proteome</keyword>
<feature type="transmembrane region" description="Helical" evidence="8">
    <location>
        <begin position="66"/>
        <end position="91"/>
    </location>
</feature>
<feature type="transmembrane region" description="Helical" evidence="8">
    <location>
        <begin position="364"/>
        <end position="386"/>
    </location>
</feature>
<keyword evidence="3" id="KW-1003">Cell membrane</keyword>
<evidence type="ECO:0000256" key="5">
    <source>
        <dbReference type="ARBA" id="ARBA00022989"/>
    </source>
</evidence>
<proteinExistence type="predicted"/>
<keyword evidence="5 8" id="KW-1133">Transmembrane helix</keyword>
<organism evidence="9 10">
    <name type="scientific">Blastococcus haudaquaticus</name>
    <dbReference type="NCBI Taxonomy" id="1938745"/>
    <lineage>
        <taxon>Bacteria</taxon>
        <taxon>Bacillati</taxon>
        <taxon>Actinomycetota</taxon>
        <taxon>Actinomycetes</taxon>
        <taxon>Geodermatophilales</taxon>
        <taxon>Geodermatophilaceae</taxon>
        <taxon>Blastococcus</taxon>
    </lineage>
</organism>
<evidence type="ECO:0000313" key="9">
    <source>
        <dbReference type="EMBL" id="SOD94723.1"/>
    </source>
</evidence>
<dbReference type="Proteomes" id="UP000219482">
    <property type="component" value="Unassembled WGS sequence"/>
</dbReference>
<keyword evidence="6 8" id="KW-0472">Membrane</keyword>
<evidence type="ECO:0000256" key="7">
    <source>
        <dbReference type="SAM" id="MobiDB-lite"/>
    </source>
</evidence>
<feature type="transmembrane region" description="Helical" evidence="8">
    <location>
        <begin position="392"/>
        <end position="411"/>
    </location>
</feature>
<evidence type="ECO:0000256" key="4">
    <source>
        <dbReference type="ARBA" id="ARBA00022692"/>
    </source>
</evidence>
<dbReference type="AlphaFoldDB" id="A0A286GGS1"/>
<dbReference type="Pfam" id="PF05977">
    <property type="entry name" value="MFS_3"/>
    <property type="match status" value="1"/>
</dbReference>
<dbReference type="EMBL" id="OCNK01000001">
    <property type="protein sequence ID" value="SOD94723.1"/>
    <property type="molecule type" value="Genomic_DNA"/>
</dbReference>
<evidence type="ECO:0000256" key="2">
    <source>
        <dbReference type="ARBA" id="ARBA00022448"/>
    </source>
</evidence>
<feature type="transmembrane region" description="Helical" evidence="8">
    <location>
        <begin position="34"/>
        <end position="54"/>
    </location>
</feature>
<feature type="transmembrane region" description="Helical" evidence="8">
    <location>
        <begin position="329"/>
        <end position="352"/>
    </location>
</feature>
<gene>
    <name evidence="9" type="ORF">SAMN06272739_0971</name>
</gene>
<keyword evidence="2" id="KW-0813">Transport</keyword>
<name>A0A286GGS1_9ACTN</name>
<keyword evidence="4 8" id="KW-0812">Transmembrane</keyword>
<dbReference type="RefSeq" id="WP_097182706.1">
    <property type="nucleotide sequence ID" value="NZ_OCNK01000001.1"/>
</dbReference>
<dbReference type="CDD" id="cd06173">
    <property type="entry name" value="MFS_MefA_like"/>
    <property type="match status" value="1"/>
</dbReference>
<evidence type="ECO:0000256" key="8">
    <source>
        <dbReference type="SAM" id="Phobius"/>
    </source>
</evidence>
<feature type="transmembrane region" description="Helical" evidence="8">
    <location>
        <begin position="278"/>
        <end position="298"/>
    </location>
</feature>
<feature type="region of interest" description="Disordered" evidence="7">
    <location>
        <begin position="419"/>
        <end position="440"/>
    </location>
</feature>
<sequence>MRWPPLRRRRAPPAAEPPRPWRERAFRSLRVPNYRTFFTGHAVSVTGTWMQRVAQDWLVLELSDSAVAVGVATALQAVPTLLLGVWGGVLVDRLDRRRTIMGTQAVSAVLAAVLAVLTLTGAVQLWMVFGLAFGLGLVTVLDGPARQAFITEMVGPEDYVNAQSLNSTIHNLGRLLGPAAAGLLIAWAGSGLAFAVNAASFVGVLASLWRIDPDRLHRREPAPRRRGQAMEALRYVWRRPDLRACMLLVTVVALFGQNFRVVLPVFARDVLGGGAETYGWLTSALGAGAVIGALGSAARERVSTWSLLLWTGGFSGASMLLAGAPGLAIALGLLVGLGVTNICFNTLARVLLQLGVDASMQGRVMALHATVFLGSTPIGGPLLGWICEQFSARAGLFLSGVAPAVAALALLPTLRRLRPRSDEPPAPDQAVEPGIRTTPS</sequence>
<evidence type="ECO:0000256" key="6">
    <source>
        <dbReference type="ARBA" id="ARBA00023136"/>
    </source>
</evidence>
<evidence type="ECO:0000256" key="1">
    <source>
        <dbReference type="ARBA" id="ARBA00004651"/>
    </source>
</evidence>
<feature type="transmembrane region" description="Helical" evidence="8">
    <location>
        <begin position="244"/>
        <end position="266"/>
    </location>
</feature>
<evidence type="ECO:0000256" key="3">
    <source>
        <dbReference type="ARBA" id="ARBA00022475"/>
    </source>
</evidence>
<dbReference type="InterPro" id="IPR010290">
    <property type="entry name" value="TM_effector"/>
</dbReference>
<dbReference type="PANTHER" id="PTHR23513">
    <property type="entry name" value="INTEGRAL MEMBRANE EFFLUX PROTEIN-RELATED"/>
    <property type="match status" value="1"/>
</dbReference>
<feature type="transmembrane region" description="Helical" evidence="8">
    <location>
        <begin position="184"/>
        <end position="209"/>
    </location>
</feature>
<dbReference type="OrthoDB" id="9775268at2"/>
<dbReference type="InterPro" id="IPR036259">
    <property type="entry name" value="MFS_trans_sf"/>
</dbReference>
<feature type="transmembrane region" description="Helical" evidence="8">
    <location>
        <begin position="103"/>
        <end position="129"/>
    </location>
</feature>
<reference evidence="10" key="1">
    <citation type="submission" date="2017-09" db="EMBL/GenBank/DDBJ databases">
        <authorList>
            <person name="Varghese N."/>
            <person name="Submissions S."/>
        </authorList>
    </citation>
    <scope>NUCLEOTIDE SEQUENCE [LARGE SCALE GENOMIC DNA]</scope>
    <source>
        <strain evidence="10">DSM 44270</strain>
    </source>
</reference>
<evidence type="ECO:0000313" key="10">
    <source>
        <dbReference type="Proteomes" id="UP000219482"/>
    </source>
</evidence>
<protein>
    <submittedName>
        <fullName evidence="9">Predicted arabinose efflux permease, MFS family</fullName>
    </submittedName>
</protein>
<dbReference type="GO" id="GO:0005886">
    <property type="term" value="C:plasma membrane"/>
    <property type="evidence" value="ECO:0007669"/>
    <property type="project" value="UniProtKB-SubCell"/>
</dbReference>
<dbReference type="PANTHER" id="PTHR23513:SF11">
    <property type="entry name" value="STAPHYLOFERRIN A TRANSPORTER"/>
    <property type="match status" value="1"/>
</dbReference>